<dbReference type="PANTHER" id="PTHR42988:SF2">
    <property type="entry name" value="CYCLIC NUCLEOTIDE PHOSPHODIESTERASE CBUA0032-RELATED"/>
    <property type="match status" value="1"/>
</dbReference>
<organism evidence="6 7">
    <name type="scientific">Nocardia macrotermitis</name>
    <dbReference type="NCBI Taxonomy" id="2585198"/>
    <lineage>
        <taxon>Bacteria</taxon>
        <taxon>Bacillati</taxon>
        <taxon>Actinomycetota</taxon>
        <taxon>Actinomycetes</taxon>
        <taxon>Mycobacteriales</taxon>
        <taxon>Nocardiaceae</taxon>
        <taxon>Nocardia</taxon>
    </lineage>
</organism>
<dbReference type="AlphaFoldDB" id="A0A7K0CUN0"/>
<evidence type="ECO:0000313" key="7">
    <source>
        <dbReference type="Proteomes" id="UP000438448"/>
    </source>
</evidence>
<evidence type="ECO:0000256" key="2">
    <source>
        <dbReference type="ARBA" id="ARBA00022801"/>
    </source>
</evidence>
<dbReference type="Gene3D" id="3.60.21.10">
    <property type="match status" value="1"/>
</dbReference>
<reference evidence="6 7" key="1">
    <citation type="submission" date="2019-10" db="EMBL/GenBank/DDBJ databases">
        <title>Nocardia macrotermitis sp. nov. and Nocardia aurantia sp. nov., isolated from the gut of fungus growing-termite Macrotermes natalensis.</title>
        <authorList>
            <person name="Benndorf R."/>
            <person name="Schwitalla J."/>
            <person name="Martin K."/>
            <person name="De Beer W."/>
            <person name="Kaster A.-K."/>
            <person name="Vollmers J."/>
            <person name="Poulsen M."/>
            <person name="Beemelmanns C."/>
        </authorList>
    </citation>
    <scope>NUCLEOTIDE SEQUENCE [LARGE SCALE GENOMIC DNA]</scope>
    <source>
        <strain evidence="6 7">RB20</strain>
    </source>
</reference>
<dbReference type="InterPro" id="IPR050884">
    <property type="entry name" value="CNP_phosphodiesterase-III"/>
</dbReference>
<sequence length="284" mass="29847">MNTLTIIQLTDTHIRAAGELLHGCVDTMANLNVVLDGLRNGTRIDALVLSGDLTDNGSPEAYRRLAAAVEPVAAELGAAVVYAMGNHDERVAFGVELLGMDAEGLDPEQPHDSVVMVEGLRIVALDSSSQGCHNGHLDADQLEWLAAQLSTPAPRGTLLVLHHPPIPSANPAAEVLKLQRAEELAAVVVGTDVRMIVCGHNHFTAASSLAGIPVWLGPAVAYRLDPMAPEGRHRGISGFGYSRIDVVGSAFVATAVEATPVSVVYDRPQSEILAQLAASAAEQQ</sequence>
<dbReference type="SUPFAM" id="SSF56300">
    <property type="entry name" value="Metallo-dependent phosphatases"/>
    <property type="match status" value="1"/>
</dbReference>
<gene>
    <name evidence="6" type="primary">cpdA_1</name>
    <name evidence="6" type="ORF">NRB20_02110</name>
</gene>
<dbReference type="EMBL" id="WEGK01000001">
    <property type="protein sequence ID" value="MQY17148.1"/>
    <property type="molecule type" value="Genomic_DNA"/>
</dbReference>
<feature type="domain" description="Calcineurin-like phosphoesterase" evidence="5">
    <location>
        <begin position="5"/>
        <end position="202"/>
    </location>
</feature>
<keyword evidence="1" id="KW-0479">Metal-binding</keyword>
<protein>
    <submittedName>
        <fullName evidence="6">3',5'-cyclic adenosine monophosphate phosphodiesterase CpdA</fullName>
        <ecNumber evidence="6">3.1.4.53</ecNumber>
    </submittedName>
</protein>
<dbReference type="InterPro" id="IPR029052">
    <property type="entry name" value="Metallo-depent_PP-like"/>
</dbReference>
<dbReference type="Pfam" id="PF00149">
    <property type="entry name" value="Metallophos"/>
    <property type="match status" value="1"/>
</dbReference>
<dbReference type="Proteomes" id="UP000438448">
    <property type="component" value="Unassembled WGS sequence"/>
</dbReference>
<evidence type="ECO:0000313" key="6">
    <source>
        <dbReference type="EMBL" id="MQY17148.1"/>
    </source>
</evidence>
<evidence type="ECO:0000256" key="4">
    <source>
        <dbReference type="ARBA" id="ARBA00025742"/>
    </source>
</evidence>
<proteinExistence type="inferred from homology"/>
<evidence type="ECO:0000259" key="5">
    <source>
        <dbReference type="Pfam" id="PF00149"/>
    </source>
</evidence>
<dbReference type="GO" id="GO:0004115">
    <property type="term" value="F:3',5'-cyclic-AMP phosphodiesterase activity"/>
    <property type="evidence" value="ECO:0007669"/>
    <property type="project" value="UniProtKB-EC"/>
</dbReference>
<accession>A0A7K0CUN0</accession>
<comment type="similarity">
    <text evidence="4">Belongs to the cyclic nucleotide phosphodiesterase class-III family.</text>
</comment>
<evidence type="ECO:0000256" key="1">
    <source>
        <dbReference type="ARBA" id="ARBA00022723"/>
    </source>
</evidence>
<dbReference type="PANTHER" id="PTHR42988">
    <property type="entry name" value="PHOSPHOHYDROLASE"/>
    <property type="match status" value="1"/>
</dbReference>
<dbReference type="EC" id="3.1.4.53" evidence="6"/>
<dbReference type="InterPro" id="IPR004843">
    <property type="entry name" value="Calcineurin-like_PHP"/>
</dbReference>
<dbReference type="OrthoDB" id="5241795at2"/>
<comment type="caution">
    <text evidence="6">The sequence shown here is derived from an EMBL/GenBank/DDBJ whole genome shotgun (WGS) entry which is preliminary data.</text>
</comment>
<keyword evidence="7" id="KW-1185">Reference proteome</keyword>
<dbReference type="GO" id="GO:0046872">
    <property type="term" value="F:metal ion binding"/>
    <property type="evidence" value="ECO:0007669"/>
    <property type="project" value="UniProtKB-KW"/>
</dbReference>
<dbReference type="RefSeq" id="WP_153407286.1">
    <property type="nucleotide sequence ID" value="NZ_WEGK01000001.1"/>
</dbReference>
<keyword evidence="3" id="KW-0408">Iron</keyword>
<name>A0A7K0CUN0_9NOCA</name>
<evidence type="ECO:0000256" key="3">
    <source>
        <dbReference type="ARBA" id="ARBA00023004"/>
    </source>
</evidence>
<keyword evidence="2 6" id="KW-0378">Hydrolase</keyword>